<evidence type="ECO:0000259" key="20">
    <source>
        <dbReference type="PROSITE" id="PS01179"/>
    </source>
</evidence>
<feature type="transmembrane region" description="Helical" evidence="19">
    <location>
        <begin position="1589"/>
        <end position="1616"/>
    </location>
</feature>
<evidence type="ECO:0000256" key="16">
    <source>
        <dbReference type="PROSITE-ProRule" id="PRU01193"/>
    </source>
</evidence>
<comment type="similarity">
    <text evidence="2 17">Belongs to the CDP-alcohol phosphatidyltransferase class-I family.</text>
</comment>
<evidence type="ECO:0000256" key="19">
    <source>
        <dbReference type="SAM" id="Phobius"/>
    </source>
</evidence>
<comment type="caution">
    <text evidence="23">The sequence shown here is derived from an EMBL/GenBank/DDBJ whole genome shotgun (WGS) entry which is preliminary data.</text>
</comment>
<feature type="region of interest" description="Disordered" evidence="18">
    <location>
        <begin position="451"/>
        <end position="474"/>
    </location>
</feature>
<feature type="repeat" description="ANK" evidence="15">
    <location>
        <begin position="44"/>
        <end position="76"/>
    </location>
</feature>
<comment type="catalytic activity">
    <reaction evidence="11">
        <text>1-hexadecanoyl-2-(9Z-octadecenoyl)-sn-glycerol + CDP-choline = 1-hexadecanoyl-2-(9Z-octadecenoyl)-sn-glycero-3-phosphocholine + CMP + H(+)</text>
        <dbReference type="Rhea" id="RHEA:54244"/>
        <dbReference type="ChEBI" id="CHEBI:15378"/>
        <dbReference type="ChEBI" id="CHEBI:58779"/>
        <dbReference type="ChEBI" id="CHEBI:60377"/>
        <dbReference type="ChEBI" id="CHEBI:73001"/>
        <dbReference type="ChEBI" id="CHEBI:75466"/>
    </reaction>
    <physiologicalReaction direction="left-to-right" evidence="11">
        <dbReference type="Rhea" id="RHEA:54245"/>
    </physiologicalReaction>
</comment>
<dbReference type="InterPro" id="IPR000462">
    <property type="entry name" value="CDP-OH_P_trans"/>
</dbReference>
<evidence type="ECO:0000256" key="7">
    <source>
        <dbReference type="ARBA" id="ARBA00023209"/>
    </source>
</evidence>
<reference evidence="23" key="1">
    <citation type="submission" date="2023-06" db="EMBL/GenBank/DDBJ databases">
        <authorList>
            <person name="Delattre M."/>
        </authorList>
    </citation>
    <scope>NUCLEOTIDE SEQUENCE</scope>
    <source>
        <strain evidence="23">AF72</strain>
    </source>
</reference>
<dbReference type="InterPro" id="IPR002550">
    <property type="entry name" value="CNNM"/>
</dbReference>
<feature type="transmembrane region" description="Helical" evidence="19">
    <location>
        <begin position="1705"/>
        <end position="1723"/>
    </location>
</feature>
<proteinExistence type="inferred from homology"/>
<keyword evidence="15" id="KW-0040">ANK repeat</keyword>
<dbReference type="SUPFAM" id="SSF50729">
    <property type="entry name" value="PH domain-like"/>
    <property type="match status" value="1"/>
</dbReference>
<feature type="compositionally biased region" description="Polar residues" evidence="18">
    <location>
        <begin position="395"/>
        <end position="410"/>
    </location>
</feature>
<dbReference type="Pfam" id="PF12796">
    <property type="entry name" value="Ank_2"/>
    <property type="match status" value="1"/>
</dbReference>
<dbReference type="SUPFAM" id="SSF48403">
    <property type="entry name" value="Ankyrin repeat"/>
    <property type="match status" value="1"/>
</dbReference>
<dbReference type="SMART" id="SM00454">
    <property type="entry name" value="SAM"/>
    <property type="match status" value="1"/>
</dbReference>
<dbReference type="GO" id="GO:0005789">
    <property type="term" value="C:endoplasmic reticulum membrane"/>
    <property type="evidence" value="ECO:0007669"/>
    <property type="project" value="TreeGrafter"/>
</dbReference>
<dbReference type="GO" id="GO:0004142">
    <property type="term" value="F:diacylglycerol cholinephosphotransferase activity"/>
    <property type="evidence" value="ECO:0007669"/>
    <property type="project" value="UniProtKB-EC"/>
</dbReference>
<keyword evidence="4 16" id="KW-0812">Transmembrane</keyword>
<feature type="compositionally biased region" description="Basic and acidic residues" evidence="18">
    <location>
        <begin position="482"/>
        <end position="493"/>
    </location>
</feature>
<dbReference type="InterPro" id="IPR001660">
    <property type="entry name" value="SAM"/>
</dbReference>
<dbReference type="InterPro" id="IPR002110">
    <property type="entry name" value="Ankyrin_rpt"/>
</dbReference>
<dbReference type="InterPro" id="IPR014472">
    <property type="entry name" value="CHOPT"/>
</dbReference>
<feature type="transmembrane region" description="Helical" evidence="19">
    <location>
        <begin position="920"/>
        <end position="947"/>
    </location>
</feature>
<feature type="domain" description="SAM" evidence="21">
    <location>
        <begin position="572"/>
        <end position="638"/>
    </location>
</feature>
<dbReference type="SUPFAM" id="SSF47769">
    <property type="entry name" value="SAM/Pointed domain"/>
    <property type="match status" value="1"/>
</dbReference>
<comment type="catalytic activity">
    <reaction evidence="9">
        <text>1-hexadecanoyl-2-(4Z,7Z,10Z,13Z,16Z,19Z-docosahexaenoyl)-sn-glycerol + CDP-choline = 1-hexadecanoyl-2-(4Z,7Z,10Z,13Z,16Z,19Z-docosahexaenoyl)-sn-glycero-3-phosphocholine + CMP + H(+)</text>
        <dbReference type="Rhea" id="RHEA:54332"/>
        <dbReference type="ChEBI" id="CHEBI:15378"/>
        <dbReference type="ChEBI" id="CHEBI:58779"/>
        <dbReference type="ChEBI" id="CHEBI:60377"/>
        <dbReference type="ChEBI" id="CHEBI:74963"/>
        <dbReference type="ChEBI" id="CHEBI:82949"/>
    </reaction>
    <physiologicalReaction direction="left-to-right" evidence="9">
        <dbReference type="Rhea" id="RHEA:54333"/>
    </physiologicalReaction>
</comment>
<dbReference type="EC" id="2.7.8.2" evidence="13"/>
<feature type="transmembrane region" description="Helical" evidence="19">
    <location>
        <begin position="1636"/>
        <end position="1655"/>
    </location>
</feature>
<dbReference type="FunFam" id="1.20.120.1760:FF:000002">
    <property type="entry name" value="Choline/ethanolamine phosphotransferase 1"/>
    <property type="match status" value="1"/>
</dbReference>
<evidence type="ECO:0000313" key="24">
    <source>
        <dbReference type="Proteomes" id="UP001177023"/>
    </source>
</evidence>
<dbReference type="GO" id="GO:0005794">
    <property type="term" value="C:Golgi apparatus"/>
    <property type="evidence" value="ECO:0007669"/>
    <property type="project" value="TreeGrafter"/>
</dbReference>
<evidence type="ECO:0000256" key="11">
    <source>
        <dbReference type="ARBA" id="ARBA00036890"/>
    </source>
</evidence>
<dbReference type="InterPro" id="IPR048254">
    <property type="entry name" value="CDP_ALCOHOL_P_TRANSF_CS"/>
</dbReference>
<evidence type="ECO:0000256" key="12">
    <source>
        <dbReference type="ARBA" id="ARBA00037890"/>
    </source>
</evidence>
<accession>A0AA36CE40</accession>
<keyword evidence="7" id="KW-0594">Phospholipid biosynthesis</keyword>
<evidence type="ECO:0000256" key="17">
    <source>
        <dbReference type="RuleBase" id="RU003750"/>
    </source>
</evidence>
<comment type="catalytic activity">
    <reaction evidence="10">
        <text>1,2-dioctanoyl-sn-glycerol + CDP-choline = 1,2-dioctanoyl-sn-glycero-3-phosphocholine + CMP + H(+)</text>
        <dbReference type="Rhea" id="RHEA:54232"/>
        <dbReference type="ChEBI" id="CHEBI:15378"/>
        <dbReference type="ChEBI" id="CHEBI:58779"/>
        <dbReference type="ChEBI" id="CHEBI:60377"/>
        <dbReference type="ChEBI" id="CHEBI:76979"/>
        <dbReference type="ChEBI" id="CHEBI:78228"/>
    </reaction>
    <physiologicalReaction direction="left-to-right" evidence="10">
        <dbReference type="Rhea" id="RHEA:54233"/>
    </physiologicalReaction>
</comment>
<evidence type="ECO:0000256" key="14">
    <source>
        <dbReference type="ARBA" id="ARBA00048570"/>
    </source>
</evidence>
<dbReference type="PROSITE" id="PS50105">
    <property type="entry name" value="SAM_DOMAIN"/>
    <property type="match status" value="1"/>
</dbReference>
<dbReference type="InterPro" id="IPR046342">
    <property type="entry name" value="CBS_dom_sf"/>
</dbReference>
<feature type="transmembrane region" description="Helical" evidence="19">
    <location>
        <begin position="1789"/>
        <end position="1808"/>
    </location>
</feature>
<evidence type="ECO:0000259" key="21">
    <source>
        <dbReference type="PROSITE" id="PS50105"/>
    </source>
</evidence>
<dbReference type="PANTHER" id="PTHR10414:SF41">
    <property type="entry name" value="CHOLINE_ETHANOLAMINEPHOSPHOTRANSFERASE 1-LIKE"/>
    <property type="match status" value="1"/>
</dbReference>
<comment type="subcellular location">
    <subcellularLocation>
        <location evidence="1">Membrane</location>
        <topology evidence="1">Multi-pass membrane protein</topology>
    </subcellularLocation>
</comment>
<keyword evidence="7" id="KW-0443">Lipid metabolism</keyword>
<feature type="transmembrane region" description="Helical" evidence="19">
    <location>
        <begin position="1667"/>
        <end position="1685"/>
    </location>
</feature>
<evidence type="ECO:0000256" key="2">
    <source>
        <dbReference type="ARBA" id="ARBA00010441"/>
    </source>
</evidence>
<dbReference type="Gene3D" id="1.20.120.1760">
    <property type="match status" value="1"/>
</dbReference>
<evidence type="ECO:0000256" key="13">
    <source>
        <dbReference type="ARBA" id="ARBA00038987"/>
    </source>
</evidence>
<feature type="region of interest" description="Disordered" evidence="18">
    <location>
        <begin position="481"/>
        <end position="500"/>
    </location>
</feature>
<organism evidence="23 24">
    <name type="scientific">Mesorhabditis spiculigera</name>
    <dbReference type="NCBI Taxonomy" id="96644"/>
    <lineage>
        <taxon>Eukaryota</taxon>
        <taxon>Metazoa</taxon>
        <taxon>Ecdysozoa</taxon>
        <taxon>Nematoda</taxon>
        <taxon>Chromadorea</taxon>
        <taxon>Rhabditida</taxon>
        <taxon>Rhabditina</taxon>
        <taxon>Rhabditomorpha</taxon>
        <taxon>Rhabditoidea</taxon>
        <taxon>Rhabditidae</taxon>
        <taxon>Mesorhabditinae</taxon>
        <taxon>Mesorhabditis</taxon>
    </lineage>
</organism>
<dbReference type="SMART" id="SM00462">
    <property type="entry name" value="PTB"/>
    <property type="match status" value="1"/>
</dbReference>
<keyword evidence="7" id="KW-0444">Lipid biosynthesis</keyword>
<feature type="transmembrane region" description="Helical" evidence="19">
    <location>
        <begin position="1507"/>
        <end position="1526"/>
    </location>
</feature>
<evidence type="ECO:0000256" key="10">
    <source>
        <dbReference type="ARBA" id="ARBA00036651"/>
    </source>
</evidence>
<name>A0AA36CE40_9BILA</name>
<evidence type="ECO:0000256" key="15">
    <source>
        <dbReference type="PROSITE-ProRule" id="PRU00023"/>
    </source>
</evidence>
<comment type="pathway">
    <text evidence="12">Phospholipid metabolism; phosphatidylcholine biosynthesis; phosphatidylcholine from phosphocholine: step 2/2.</text>
</comment>
<keyword evidence="8" id="KW-1208">Phospholipid metabolism</keyword>
<dbReference type="PROSITE" id="PS51846">
    <property type="entry name" value="CNNM"/>
    <property type="match status" value="1"/>
</dbReference>
<dbReference type="SMART" id="SM00248">
    <property type="entry name" value="ANK"/>
    <property type="match status" value="3"/>
</dbReference>
<dbReference type="Proteomes" id="UP001177023">
    <property type="component" value="Unassembled WGS sequence"/>
</dbReference>
<dbReference type="EMBL" id="CATQJA010001442">
    <property type="protein sequence ID" value="CAJ0567283.1"/>
    <property type="molecule type" value="Genomic_DNA"/>
</dbReference>
<feature type="transmembrane region" description="Helical" evidence="19">
    <location>
        <begin position="1005"/>
        <end position="1023"/>
    </location>
</feature>
<evidence type="ECO:0000256" key="5">
    <source>
        <dbReference type="ARBA" id="ARBA00022989"/>
    </source>
</evidence>
<dbReference type="Pfam" id="PF01595">
    <property type="entry name" value="CNNM"/>
    <property type="match status" value="1"/>
</dbReference>
<feature type="transmembrane region" description="Helical" evidence="19">
    <location>
        <begin position="1730"/>
        <end position="1745"/>
    </location>
</feature>
<feature type="region of interest" description="Disordered" evidence="18">
    <location>
        <begin position="213"/>
        <end position="255"/>
    </location>
</feature>
<feature type="transmembrane region" description="Helical" evidence="19">
    <location>
        <begin position="1765"/>
        <end position="1782"/>
    </location>
</feature>
<dbReference type="Gene3D" id="3.10.580.10">
    <property type="entry name" value="CBS-domain"/>
    <property type="match status" value="1"/>
</dbReference>
<dbReference type="InterPro" id="IPR013761">
    <property type="entry name" value="SAM/pointed_sf"/>
</dbReference>
<keyword evidence="6 16" id="KW-0472">Membrane</keyword>
<feature type="non-terminal residue" evidence="23">
    <location>
        <position position="1"/>
    </location>
</feature>
<dbReference type="Gene3D" id="2.30.29.30">
    <property type="entry name" value="Pleckstrin-homology domain (PH domain)/Phosphotyrosine-binding domain (PTB)"/>
    <property type="match status" value="1"/>
</dbReference>
<dbReference type="PROSITE" id="PS50297">
    <property type="entry name" value="ANK_REP_REGION"/>
    <property type="match status" value="1"/>
</dbReference>
<dbReference type="InterPro" id="IPR036770">
    <property type="entry name" value="Ankyrin_rpt-contain_sf"/>
</dbReference>
<dbReference type="InterPro" id="IPR043130">
    <property type="entry name" value="CDP-OH_PTrfase_TM_dom"/>
</dbReference>
<dbReference type="Pfam" id="PF00640">
    <property type="entry name" value="PID"/>
    <property type="match status" value="1"/>
</dbReference>
<dbReference type="Gene3D" id="1.10.150.50">
    <property type="entry name" value="Transcription Factor, Ets-1"/>
    <property type="match status" value="1"/>
</dbReference>
<feature type="domain" description="CNNM transmembrane" evidence="22">
    <location>
        <begin position="916"/>
        <end position="1095"/>
    </location>
</feature>
<sequence>MVKDGSVRGPELIEICRKNDLEELHNWLLLCEANRSTVDCRNNAQETSLHLAAKQGHHNIVQALINNGADPKAQNARCETPLDMAARNGHGYVCKMLVAFCPDLAFQSAVECSSTAENSLAEPRVVYPIHMAAMHSHVDCIDPLIKDSSGRTVLEALEHLQEEPVELTQLIQSRERMEECKKLIKTYLRSLGELNTSDDSGVDGSPKEIVWRRLPSTSRASEVKRNGYKMPSPSPPYRFPDRPDRPDDLDPGSTISISTREDLDTVSEISPCSTNYSMGSMWRSRLNDGRTPRIPVTSPDTKARHASARRYPETMPAAFSVVRTNTLPTRGTILPSEPNACTYKPPPEPANRVLRDDGTSHTFNPGFCYDNVPENRQWNHECREHPIPPPRNLNRIATRSDGTQTLPTPKSRNRVPMTSAFAAIQENGGPSREEPTPKSTQISFTLERPREGSIHSTGSIERKIGPTSKPPAVPKIVARWPRPADRDREREDSLGMENGLDTREGSTFTFACSTLERKLAGKILIDRGYDSVEHMKLSINKRNIEDTGIDKRLHAPLLKYLKHMPEPEHFANSFEYVSDWLPRLGMTDFIGTFIAEGLKKVLIVKCADLTEEKLKNMGISKPGHFNRILGALEYARLEEALGVAARRKQMRKKETMTPPESPPLYPPMHHSQIYTFSAHYLGSDRIESIYSEDECINVIKKLKKQINSIVKTTPVQVEISIYGVMIFNTEHQKTLLQSYQLDDIGCMTNDMNDRNCLGFTVQDKHQSMAHVFAAITAEIAKNIIDALGDVFKIQETRQQPCPYYGQGAQVAHESVNPFGETIVENDVKARVVIFGYWLEKVEYITFTDSNCYTSEFNISNKDFELQIERRIELQWRFPENKHQWRMCVKQKGPTGELLMVEGIHTYITTRVTPKEYIMPFYLQCSVLAFLLSMSALFSGLNLGLMSLSINELQLIMKCGSRSEQKYAKAILPIRRRGNQLLCTILLMNVVVNASISILFEDMTSGTIAFIVSSAGIVVFGEICPQSICVKKGLAVGARTLFLTKFFMALTYPLAFPISKILDWLVGVDVDKFDRNRLLEIMKMGSGREGDPENLKIAIGALELASKIPIFDGGDRNNIVSLLYVKELALVNKNANITVGTVGNRARLRFVDENHPLTEMLEEFKKGEYHMAIIRRGSDDDEHFYQATLDSLSNGDIELSELSPSREILGVITLEDIVEEILQAEIMDESDQVTDNVQRHRRFAKNSLDLHKLLGKEKQAEPLSIHTKSVLCRYLRDQHPIFGPEFMEPRGLEHLIGTNVRVIYIANESQPIPIYEYGVTSKRAVVILEGSATVFFPKSKMTLQAGSWISLGEVLFQKLQAGIAQSPQDAQFNLSFVPDFTVTVEKYCKFVQLPVPSVWHKLKISNVVRSMRTNSNPSSRSPSISEKNRRIVRFQDDDGVAGRSGSLNGDQTLHVGDRNRSAIPKEQMKRLGEHKYSAVDTSWLDELCMKKFWDKVVTFCPMWVAPNLITLVGLIINLCTVLVLSFYCPTATESAPSWVYFQAALGLFLYQTLDAIDGKQARRTGSSSPLGELFDHGCDSASQVFVTLNICYAMTLGAVPNGVFAISVVSIIMFYAAHWSTYCTGQLRFSKFDVTEAQWMVISVLVFTGIFGAGTWSANIIFGLQLRYLVVGGSLIMSIVQIGGYAKTILGGGVGKNGSTVAGTSVLFPLLPLLMVLLPFAMIYSKATTSVYDVHVTLFILCFGAVGSKTTNRLVIAHMSKSELPLWDWAYLAPIAMILNQYYDCPINEYHLLIVATIYVHISLAIFSWPKSIDREEAALTRSSRGSHRII</sequence>
<feature type="region of interest" description="Disordered" evidence="18">
    <location>
        <begin position="384"/>
        <end position="415"/>
    </location>
</feature>
<evidence type="ECO:0000256" key="6">
    <source>
        <dbReference type="ARBA" id="ARBA00023136"/>
    </source>
</evidence>
<dbReference type="GO" id="GO:0006646">
    <property type="term" value="P:phosphatidylethanolamine biosynthetic process"/>
    <property type="evidence" value="ECO:0007669"/>
    <property type="project" value="TreeGrafter"/>
</dbReference>
<evidence type="ECO:0000259" key="22">
    <source>
        <dbReference type="PROSITE" id="PS51846"/>
    </source>
</evidence>
<evidence type="ECO:0000256" key="8">
    <source>
        <dbReference type="ARBA" id="ARBA00023264"/>
    </source>
</evidence>
<keyword evidence="24" id="KW-1185">Reference proteome</keyword>
<dbReference type="PANTHER" id="PTHR10414">
    <property type="entry name" value="ETHANOLAMINEPHOSPHOTRANSFERASE"/>
    <property type="match status" value="1"/>
</dbReference>
<dbReference type="PROSITE" id="PS00379">
    <property type="entry name" value="CDP_ALCOHOL_P_TRANSF"/>
    <property type="match status" value="1"/>
</dbReference>
<keyword evidence="3 17" id="KW-0808">Transferase</keyword>
<feature type="region of interest" description="Disordered" evidence="18">
    <location>
        <begin position="280"/>
        <end position="308"/>
    </location>
</feature>
<dbReference type="Pfam" id="PF25562">
    <property type="entry name" value="CNBH_CNNM2_C"/>
    <property type="match status" value="1"/>
</dbReference>
<evidence type="ECO:0000256" key="18">
    <source>
        <dbReference type="SAM" id="MobiDB-lite"/>
    </source>
</evidence>
<comment type="catalytic activity">
    <reaction evidence="14">
        <text>CDP-choline + a 1,2-diacyl-sn-glycerol = a 1,2-diacyl-sn-glycero-3-phosphocholine + CMP + H(+)</text>
        <dbReference type="Rhea" id="RHEA:32939"/>
        <dbReference type="ChEBI" id="CHEBI:15378"/>
        <dbReference type="ChEBI" id="CHEBI:17815"/>
        <dbReference type="ChEBI" id="CHEBI:57643"/>
        <dbReference type="ChEBI" id="CHEBI:58779"/>
        <dbReference type="ChEBI" id="CHEBI:60377"/>
        <dbReference type="EC" id="2.7.8.2"/>
    </reaction>
    <physiologicalReaction direction="left-to-right" evidence="14">
        <dbReference type="Rhea" id="RHEA:32940"/>
    </physiologicalReaction>
</comment>
<feature type="domain" description="PID" evidence="20">
    <location>
        <begin position="676"/>
        <end position="793"/>
    </location>
</feature>
<evidence type="ECO:0000256" key="1">
    <source>
        <dbReference type="ARBA" id="ARBA00004141"/>
    </source>
</evidence>
<dbReference type="Gene3D" id="1.25.40.20">
    <property type="entry name" value="Ankyrin repeat-containing domain"/>
    <property type="match status" value="1"/>
</dbReference>
<evidence type="ECO:0000256" key="4">
    <source>
        <dbReference type="ARBA" id="ARBA00022692"/>
    </source>
</evidence>
<dbReference type="Pfam" id="PF00536">
    <property type="entry name" value="SAM_1"/>
    <property type="match status" value="1"/>
</dbReference>
<dbReference type="InterPro" id="IPR006020">
    <property type="entry name" value="PTB/PI_dom"/>
</dbReference>
<gene>
    <name evidence="23" type="ORF">MSPICULIGERA_LOCUS5840</name>
</gene>
<dbReference type="PROSITE" id="PS01179">
    <property type="entry name" value="PID"/>
    <property type="match status" value="1"/>
</dbReference>
<dbReference type="InterPro" id="IPR011993">
    <property type="entry name" value="PH-like_dom_sf"/>
</dbReference>
<feature type="transmembrane region" description="Helical" evidence="19">
    <location>
        <begin position="980"/>
        <end position="999"/>
    </location>
</feature>
<dbReference type="PROSITE" id="PS50088">
    <property type="entry name" value="ANK_REPEAT"/>
    <property type="match status" value="1"/>
</dbReference>
<feature type="compositionally biased region" description="Basic and acidic residues" evidence="18">
    <location>
        <begin position="239"/>
        <end position="248"/>
    </location>
</feature>
<protein>
    <recommendedName>
        <fullName evidence="13">diacylglycerol cholinephosphotransferase</fullName>
        <ecNumber evidence="13">2.7.8.2</ecNumber>
    </recommendedName>
</protein>
<dbReference type="Pfam" id="PF01066">
    <property type="entry name" value="CDP-OH_P_transf"/>
    <property type="match status" value="1"/>
</dbReference>
<keyword evidence="5 16" id="KW-1133">Transmembrane helix</keyword>
<evidence type="ECO:0000256" key="9">
    <source>
        <dbReference type="ARBA" id="ARBA00036100"/>
    </source>
</evidence>
<dbReference type="GO" id="GO:0004307">
    <property type="term" value="F:ethanolaminephosphotransferase activity"/>
    <property type="evidence" value="ECO:0007669"/>
    <property type="project" value="TreeGrafter"/>
</dbReference>
<evidence type="ECO:0000313" key="23">
    <source>
        <dbReference type="EMBL" id="CAJ0567283.1"/>
    </source>
</evidence>
<evidence type="ECO:0000256" key="3">
    <source>
        <dbReference type="ARBA" id="ARBA00022679"/>
    </source>
</evidence>
<dbReference type="SUPFAM" id="SSF54631">
    <property type="entry name" value="CBS-domain pair"/>
    <property type="match status" value="1"/>
</dbReference>